<dbReference type="RefSeq" id="WP_009194460.1">
    <property type="nucleotide sequence ID" value="NZ_AODQ01000017.1"/>
</dbReference>
<dbReference type="OrthoDB" id="1188001at2"/>
<dbReference type="STRING" id="1279009.ADICEAN_01060"/>
<dbReference type="EMBL" id="AODQ01000017">
    <property type="protein sequence ID" value="EMR03817.1"/>
    <property type="molecule type" value="Genomic_DNA"/>
</dbReference>
<evidence type="ECO:0000313" key="2">
    <source>
        <dbReference type="EMBL" id="EMR03817.1"/>
    </source>
</evidence>
<evidence type="ECO:0000259" key="1">
    <source>
        <dbReference type="PROSITE" id="PS50056"/>
    </source>
</evidence>
<dbReference type="InterPro" id="IPR029021">
    <property type="entry name" value="Prot-tyrosine_phosphatase-like"/>
</dbReference>
<sequence>MKVQIEKMLSLIRKGQVAEGEIEALISRLKAALAENTAQGKELGPYIRLIKQAQKAQARPTGLSWLPLLKGSLAIGHKPGGKLSFAGLQAEGVTAVLTLLQEKEGALLIGQQVQKAGMGWIWFPFSASRPHTGEAAQEVITLYEEMEALLAGGGRLYIHCSAGIHRTGMITYGLLRYLGQGEADARESLLRLRSVTAEQAGEERLTWGDQFARG</sequence>
<keyword evidence="3" id="KW-1185">Reference proteome</keyword>
<organism evidence="2 3">
    <name type="scientific">Cesiribacter andamanensis AMV16</name>
    <dbReference type="NCBI Taxonomy" id="1279009"/>
    <lineage>
        <taxon>Bacteria</taxon>
        <taxon>Pseudomonadati</taxon>
        <taxon>Bacteroidota</taxon>
        <taxon>Cytophagia</taxon>
        <taxon>Cytophagales</taxon>
        <taxon>Cesiribacteraceae</taxon>
        <taxon>Cesiribacter</taxon>
    </lineage>
</organism>
<dbReference type="eggNOG" id="COG2453">
    <property type="taxonomic scope" value="Bacteria"/>
</dbReference>
<accession>M7N992</accession>
<dbReference type="InterPro" id="IPR016130">
    <property type="entry name" value="Tyr_Pase_AS"/>
</dbReference>
<dbReference type="Proteomes" id="UP000011910">
    <property type="component" value="Unassembled WGS sequence"/>
</dbReference>
<dbReference type="SUPFAM" id="SSF52799">
    <property type="entry name" value="(Phosphotyrosine protein) phosphatases II"/>
    <property type="match status" value="1"/>
</dbReference>
<protein>
    <submittedName>
        <fullName evidence="2">Protein tyrosine/serine phosphatase</fullName>
    </submittedName>
</protein>
<dbReference type="AlphaFoldDB" id="M7N992"/>
<evidence type="ECO:0000313" key="3">
    <source>
        <dbReference type="Proteomes" id="UP000011910"/>
    </source>
</evidence>
<reference evidence="2 3" key="1">
    <citation type="journal article" date="2013" name="Genome Announc.">
        <title>Draft Genome Sequence of Cesiribacter andamanensis Strain AMV16T, Isolated from a Soil Sample from a Mud Volcano in the Andaman Islands, India.</title>
        <authorList>
            <person name="Shivaji S."/>
            <person name="Ara S."/>
            <person name="Begum Z."/>
            <person name="Srinivas T.N."/>
            <person name="Singh A."/>
            <person name="Kumar Pinnaka A."/>
        </authorList>
    </citation>
    <scope>NUCLEOTIDE SEQUENCE [LARGE SCALE GENOMIC DNA]</scope>
    <source>
        <strain evidence="2 3">AMV16</strain>
    </source>
</reference>
<feature type="domain" description="Tyrosine specific protein phosphatases" evidence="1">
    <location>
        <begin position="137"/>
        <end position="194"/>
    </location>
</feature>
<gene>
    <name evidence="2" type="ORF">ADICEAN_01060</name>
</gene>
<proteinExistence type="predicted"/>
<comment type="caution">
    <text evidence="2">The sequence shown here is derived from an EMBL/GenBank/DDBJ whole genome shotgun (WGS) entry which is preliminary data.</text>
</comment>
<dbReference type="Gene3D" id="3.90.190.10">
    <property type="entry name" value="Protein tyrosine phosphatase superfamily"/>
    <property type="match status" value="1"/>
</dbReference>
<dbReference type="InterPro" id="IPR000387">
    <property type="entry name" value="Tyr_Pase_dom"/>
</dbReference>
<name>M7N992_9BACT</name>
<dbReference type="PROSITE" id="PS00383">
    <property type="entry name" value="TYR_PHOSPHATASE_1"/>
    <property type="match status" value="1"/>
</dbReference>
<dbReference type="PROSITE" id="PS50056">
    <property type="entry name" value="TYR_PHOSPHATASE_2"/>
    <property type="match status" value="1"/>
</dbReference>